<keyword evidence="4" id="KW-1185">Reference proteome</keyword>
<evidence type="ECO:0000256" key="1">
    <source>
        <dbReference type="SAM" id="MobiDB-lite"/>
    </source>
</evidence>
<evidence type="ECO:0000259" key="2">
    <source>
        <dbReference type="Pfam" id="PF18726"/>
    </source>
</evidence>
<reference evidence="3 4" key="1">
    <citation type="journal article" date="2015" name="Stand. Genomic Sci.">
        <title>Genomic Encyclopedia of Bacterial and Archaeal Type Strains, Phase III: the genomes of soil and plant-associated and newly described type strains.</title>
        <authorList>
            <person name="Whitman W.B."/>
            <person name="Woyke T."/>
            <person name="Klenk H.P."/>
            <person name="Zhou Y."/>
            <person name="Lilburn T.G."/>
            <person name="Beck B.J."/>
            <person name="De Vos P."/>
            <person name="Vandamme P."/>
            <person name="Eisen J.A."/>
            <person name="Garrity G."/>
            <person name="Hugenholtz P."/>
            <person name="Kyrpides N.C."/>
        </authorList>
    </citation>
    <scope>NUCLEOTIDE SEQUENCE [LARGE SCALE GENOMIC DNA]</scope>
    <source>
        <strain evidence="3 4">CECT 7306</strain>
    </source>
</reference>
<dbReference type="RefSeq" id="WP_123379814.1">
    <property type="nucleotide sequence ID" value="NZ_RJKN01000004.1"/>
</dbReference>
<dbReference type="InterPro" id="IPR040891">
    <property type="entry name" value="HEPN_SAV_6107"/>
</dbReference>
<protein>
    <recommendedName>
        <fullName evidence="2">SAV-6107-like HEPN domain-containing protein</fullName>
    </recommendedName>
</protein>
<proteinExistence type="predicted"/>
<name>A0A3N1HKS7_9ACTN</name>
<dbReference type="InParanoid" id="A0A3N1HKS7"/>
<comment type="caution">
    <text evidence="3">The sequence shown here is derived from an EMBL/GenBank/DDBJ whole genome shotgun (WGS) entry which is preliminary data.</text>
</comment>
<accession>A0A3N1HKS7</accession>
<sequence length="187" mass="18305">MSTTELEAAAGPRAPRGGAPARRAGTRTAGSRAAAAGASAAGPVLAGQPAAAAADLLARSRAGLAAAWAAPTPEERYVAAHLAGLRAGAAVLAVRGRPRRGVGLGVWQVLPRVAPELEDAALRLAAGARRRAAVEAGRTGVVTAQDAEEHLREAEAFAGAVAAVLGLPVALPLPLPAAGAVPVGAGR</sequence>
<feature type="compositionally biased region" description="Low complexity" evidence="1">
    <location>
        <begin position="8"/>
        <end position="34"/>
    </location>
</feature>
<feature type="region of interest" description="Disordered" evidence="1">
    <location>
        <begin position="1"/>
        <end position="34"/>
    </location>
</feature>
<dbReference type="Pfam" id="PF18726">
    <property type="entry name" value="HEPN_SAV_6107"/>
    <property type="match status" value="1"/>
</dbReference>
<dbReference type="EMBL" id="RJKN01000004">
    <property type="protein sequence ID" value="ROP43104.1"/>
    <property type="molecule type" value="Genomic_DNA"/>
</dbReference>
<dbReference type="Proteomes" id="UP000276232">
    <property type="component" value="Unassembled WGS sequence"/>
</dbReference>
<gene>
    <name evidence="3" type="ORF">EDC03_1699</name>
</gene>
<feature type="domain" description="SAV-6107-like HEPN" evidence="2">
    <location>
        <begin position="68"/>
        <end position="161"/>
    </location>
</feature>
<organism evidence="3 4">
    <name type="scientific">Pseudokineococcus lusitanus</name>
    <dbReference type="NCBI Taxonomy" id="763993"/>
    <lineage>
        <taxon>Bacteria</taxon>
        <taxon>Bacillati</taxon>
        <taxon>Actinomycetota</taxon>
        <taxon>Actinomycetes</taxon>
        <taxon>Kineosporiales</taxon>
        <taxon>Kineosporiaceae</taxon>
        <taxon>Pseudokineococcus</taxon>
    </lineage>
</organism>
<evidence type="ECO:0000313" key="4">
    <source>
        <dbReference type="Proteomes" id="UP000276232"/>
    </source>
</evidence>
<evidence type="ECO:0000313" key="3">
    <source>
        <dbReference type="EMBL" id="ROP43104.1"/>
    </source>
</evidence>
<dbReference type="AlphaFoldDB" id="A0A3N1HKS7"/>